<evidence type="ECO:0008006" key="4">
    <source>
        <dbReference type="Google" id="ProtNLM"/>
    </source>
</evidence>
<dbReference type="RefSeq" id="WP_175594358.1">
    <property type="nucleotide sequence ID" value="NZ_JABWGN010000017.1"/>
</dbReference>
<evidence type="ECO:0000256" key="1">
    <source>
        <dbReference type="ARBA" id="ARBA00008645"/>
    </source>
</evidence>
<reference evidence="2 3" key="1">
    <citation type="submission" date="2020-06" db="EMBL/GenBank/DDBJ databases">
        <title>Nonomuraea sp. SMC257, a novel actinomycete isolated from soil.</title>
        <authorList>
            <person name="Chanama M."/>
        </authorList>
    </citation>
    <scope>NUCLEOTIDE SEQUENCE [LARGE SCALE GENOMIC DNA]</scope>
    <source>
        <strain evidence="2 3">SMC257</strain>
    </source>
</reference>
<comment type="caution">
    <text evidence="2">The sequence shown here is derived from an EMBL/GenBank/DDBJ whole genome shotgun (WGS) entry which is preliminary data.</text>
</comment>
<dbReference type="Proteomes" id="UP000586042">
    <property type="component" value="Unassembled WGS sequence"/>
</dbReference>
<dbReference type="EMBL" id="JABWGN010000017">
    <property type="protein sequence ID" value="NUW36924.1"/>
    <property type="molecule type" value="Genomic_DNA"/>
</dbReference>
<dbReference type="Gene3D" id="3.40.50.1820">
    <property type="entry name" value="alpha/beta hydrolase"/>
    <property type="match status" value="1"/>
</dbReference>
<sequence>MPEPMISRHLGEFSGLAEAAARGRGLFPEAAPAPELRRAAREATGVLDLTAGDVRVERSWTTGDLAGEELSWSVGYGPRTRAYLLRPRGAAGPLPGVVALHCHAGMKFAGKEKIADGPGPPSPEVTRLRGRIYGGRAYAGELARRGFAVLAHDVLGWGSRRFPLEAMPEAVAAAAAGVSEGLSEADGYDRAAALHEHLLEKYCVLLGTSLAGAVAGEDLAAAAYLRSRPDVGPVGCVGLSGGGLRAALLGAFDPAIGAVAVVAMMSSYRELLDRHVASHTWMLYPPGLSRVCDWPSLAASAAPRPLLVQYGERDELFPPAGMRRAHAIISRAYPDGGYDGVFFDAPHAFTVPMQEHAFAWLERRLGV</sequence>
<accession>A0A7Y6IHG8</accession>
<name>A0A7Y6IHG8_9ACTN</name>
<protein>
    <recommendedName>
        <fullName evidence="4">Acetylesterase</fullName>
    </recommendedName>
</protein>
<proteinExistence type="inferred from homology"/>
<dbReference type="SUPFAM" id="SSF53474">
    <property type="entry name" value="alpha/beta-Hydrolases"/>
    <property type="match status" value="1"/>
</dbReference>
<dbReference type="InterPro" id="IPR029058">
    <property type="entry name" value="AB_hydrolase_fold"/>
</dbReference>
<evidence type="ECO:0000313" key="2">
    <source>
        <dbReference type="EMBL" id="NUW36924.1"/>
    </source>
</evidence>
<evidence type="ECO:0000313" key="3">
    <source>
        <dbReference type="Proteomes" id="UP000586042"/>
    </source>
</evidence>
<dbReference type="InterPro" id="IPR050261">
    <property type="entry name" value="FrsA_esterase"/>
</dbReference>
<organism evidence="2 3">
    <name type="scientific">Nonomuraea montanisoli</name>
    <dbReference type="NCBI Taxonomy" id="2741721"/>
    <lineage>
        <taxon>Bacteria</taxon>
        <taxon>Bacillati</taxon>
        <taxon>Actinomycetota</taxon>
        <taxon>Actinomycetes</taxon>
        <taxon>Streptosporangiales</taxon>
        <taxon>Streptosporangiaceae</taxon>
        <taxon>Nonomuraea</taxon>
    </lineage>
</organism>
<dbReference type="PANTHER" id="PTHR22946">
    <property type="entry name" value="DIENELACTONE HYDROLASE DOMAIN-CONTAINING PROTEIN-RELATED"/>
    <property type="match status" value="1"/>
</dbReference>
<keyword evidence="3" id="KW-1185">Reference proteome</keyword>
<comment type="similarity">
    <text evidence="1">Belongs to the AB hydrolase superfamily.</text>
</comment>
<gene>
    <name evidence="2" type="ORF">HTZ77_36800</name>
</gene>
<dbReference type="PANTHER" id="PTHR22946:SF8">
    <property type="entry name" value="ACETYL XYLAN ESTERASE DOMAIN-CONTAINING PROTEIN"/>
    <property type="match status" value="1"/>
</dbReference>
<dbReference type="AlphaFoldDB" id="A0A7Y6IHG8"/>